<evidence type="ECO:0000313" key="4">
    <source>
        <dbReference type="Proteomes" id="UP001203136"/>
    </source>
</evidence>
<dbReference type="Gene3D" id="2.10.270.10">
    <property type="entry name" value="Cholin Binding"/>
    <property type="match status" value="2"/>
</dbReference>
<gene>
    <name evidence="3" type="ORF">K5I21_18980</name>
</gene>
<evidence type="ECO:0000313" key="3">
    <source>
        <dbReference type="EMBL" id="MCK0087912.1"/>
    </source>
</evidence>
<organism evidence="3 4">
    <name type="scientific">Clostridium symbiosum</name>
    <name type="common">Bacteroides symbiosus</name>
    <dbReference type="NCBI Taxonomy" id="1512"/>
    <lineage>
        <taxon>Bacteria</taxon>
        <taxon>Bacillati</taxon>
        <taxon>Bacillota</taxon>
        <taxon>Clostridia</taxon>
        <taxon>Lachnospirales</taxon>
        <taxon>Lachnospiraceae</taxon>
        <taxon>Otoolea</taxon>
    </lineage>
</organism>
<dbReference type="Pfam" id="PF19085">
    <property type="entry name" value="Choline_bind_2"/>
    <property type="match status" value="1"/>
</dbReference>
<dbReference type="EMBL" id="JAINVB010000001">
    <property type="protein sequence ID" value="MCK0087912.1"/>
    <property type="molecule type" value="Genomic_DNA"/>
</dbReference>
<proteinExistence type="predicted"/>
<dbReference type="RefSeq" id="WP_024739551.1">
    <property type="nucleotide sequence ID" value="NZ_CABHNX010000202.1"/>
</dbReference>
<feature type="repeat" description="Cell wall-binding" evidence="2">
    <location>
        <begin position="49"/>
        <end position="68"/>
    </location>
</feature>
<accession>A0AAW5F7P0</accession>
<sequence length="153" mass="17761">MKGRAVRKLLLPVLTAVMIVLIRPVPVQADWIQDKFGWWFQEDDGSFPASAWKEIDGVWYYFKDTGYMAVGPMVIDDVQYYFHSSGAMASDEWIEFREDWYYFNKDGSLARNSWIGDLYYVDKLGAMVRDKRVNGIYIDEDGVAEHPGDGFFD</sequence>
<dbReference type="Pfam" id="PF19127">
    <property type="entry name" value="Choline_bind_3"/>
    <property type="match status" value="1"/>
</dbReference>
<keyword evidence="1" id="KW-0677">Repeat</keyword>
<evidence type="ECO:0000256" key="1">
    <source>
        <dbReference type="ARBA" id="ARBA00022737"/>
    </source>
</evidence>
<comment type="caution">
    <text evidence="3">The sequence shown here is derived from an EMBL/GenBank/DDBJ whole genome shotgun (WGS) entry which is preliminary data.</text>
</comment>
<evidence type="ECO:0008006" key="5">
    <source>
        <dbReference type="Google" id="ProtNLM"/>
    </source>
</evidence>
<name>A0AAW5F7P0_CLOSY</name>
<dbReference type="SUPFAM" id="SSF69360">
    <property type="entry name" value="Cell wall binding repeat"/>
    <property type="match status" value="1"/>
</dbReference>
<protein>
    <recommendedName>
        <fullName evidence="5">N-acetylmuramoyl-L-alanine amidase</fullName>
    </recommendedName>
</protein>
<reference evidence="3" key="1">
    <citation type="journal article" date="2022" name="Cell Host Microbe">
        <title>Colonization of the live biotherapeutic product VE303 and modulation of the microbiota and metabolites in healthy volunteers.</title>
        <authorList>
            <person name="Dsouza M."/>
            <person name="Menon R."/>
            <person name="Crossette E."/>
            <person name="Bhattarai S.K."/>
            <person name="Schneider J."/>
            <person name="Kim Y.G."/>
            <person name="Reddy S."/>
            <person name="Caballero S."/>
            <person name="Felix C."/>
            <person name="Cornacchione L."/>
            <person name="Hendrickson J."/>
            <person name="Watson A.R."/>
            <person name="Minot S.S."/>
            <person name="Greenfield N."/>
            <person name="Schopf L."/>
            <person name="Szabady R."/>
            <person name="Patarroyo J."/>
            <person name="Smith W."/>
            <person name="Harrison P."/>
            <person name="Kuijper E.J."/>
            <person name="Kelly C.P."/>
            <person name="Olle B."/>
            <person name="Bobilev D."/>
            <person name="Silber J.L."/>
            <person name="Bucci V."/>
            <person name="Roberts B."/>
            <person name="Faith J."/>
            <person name="Norman J.M."/>
        </authorList>
    </citation>
    <scope>NUCLEOTIDE SEQUENCE</scope>
    <source>
        <strain evidence="3">VE303-04</strain>
    </source>
</reference>
<dbReference type="Proteomes" id="UP001203136">
    <property type="component" value="Unassembled WGS sequence"/>
</dbReference>
<dbReference type="InterPro" id="IPR018337">
    <property type="entry name" value="Cell_wall/Cho-bd_repeat"/>
</dbReference>
<evidence type="ECO:0000256" key="2">
    <source>
        <dbReference type="PROSITE-ProRule" id="PRU00591"/>
    </source>
</evidence>
<dbReference type="PROSITE" id="PS51170">
    <property type="entry name" value="CW"/>
    <property type="match status" value="1"/>
</dbReference>
<dbReference type="AlphaFoldDB" id="A0AAW5F7P0"/>